<evidence type="ECO:0000313" key="2">
    <source>
        <dbReference type="EMBL" id="KAL0424780.1"/>
    </source>
</evidence>
<sequence>MGKMGFFSLALFVAFFAIFASPVLSRTLPLTSKAALLDVASTLSKTQDLFSLNSQNVLPSKHQVRHRHPPVSPDSSLIFELHPRLSVRGTSERDYGTLTLARLARDSARVKAIQTRLDLVSLDIKKADLTPPLEVEFEEQKLEGPVISGTSQGSGRVLL</sequence>
<reference evidence="2" key="1">
    <citation type="submission" date="2020-06" db="EMBL/GenBank/DDBJ databases">
        <authorList>
            <person name="Li T."/>
            <person name="Hu X."/>
            <person name="Zhang T."/>
            <person name="Song X."/>
            <person name="Zhang H."/>
            <person name="Dai N."/>
            <person name="Sheng W."/>
            <person name="Hou X."/>
            <person name="Wei L."/>
        </authorList>
    </citation>
    <scope>NUCLEOTIDE SEQUENCE</scope>
    <source>
        <strain evidence="2">G02</strain>
        <tissue evidence="2">Leaf</tissue>
    </source>
</reference>
<keyword evidence="2" id="KW-0378">Hydrolase</keyword>
<keyword evidence="2" id="KW-0645">Protease</keyword>
<dbReference type="GO" id="GO:0008233">
    <property type="term" value="F:peptidase activity"/>
    <property type="evidence" value="ECO:0007669"/>
    <property type="project" value="UniProtKB-KW"/>
</dbReference>
<dbReference type="EMBL" id="JACGWJ010000004">
    <property type="protein sequence ID" value="KAL0424780.1"/>
    <property type="molecule type" value="Genomic_DNA"/>
</dbReference>
<evidence type="ECO:0000256" key="1">
    <source>
        <dbReference type="SAM" id="SignalP"/>
    </source>
</evidence>
<reference evidence="2" key="2">
    <citation type="journal article" date="2024" name="Plant">
        <title>Genomic evolution and insights into agronomic trait innovations of Sesamum species.</title>
        <authorList>
            <person name="Miao H."/>
            <person name="Wang L."/>
            <person name="Qu L."/>
            <person name="Liu H."/>
            <person name="Sun Y."/>
            <person name="Le M."/>
            <person name="Wang Q."/>
            <person name="Wei S."/>
            <person name="Zheng Y."/>
            <person name="Lin W."/>
            <person name="Duan Y."/>
            <person name="Cao H."/>
            <person name="Xiong S."/>
            <person name="Wang X."/>
            <person name="Wei L."/>
            <person name="Li C."/>
            <person name="Ma Q."/>
            <person name="Ju M."/>
            <person name="Zhao R."/>
            <person name="Li G."/>
            <person name="Mu C."/>
            <person name="Tian Q."/>
            <person name="Mei H."/>
            <person name="Zhang T."/>
            <person name="Gao T."/>
            <person name="Zhang H."/>
        </authorList>
    </citation>
    <scope>NUCLEOTIDE SEQUENCE</scope>
    <source>
        <strain evidence="2">G02</strain>
    </source>
</reference>
<feature type="signal peptide" evidence="1">
    <location>
        <begin position="1"/>
        <end position="25"/>
    </location>
</feature>
<proteinExistence type="predicted"/>
<keyword evidence="1" id="KW-0732">Signal</keyword>
<dbReference type="AlphaFoldDB" id="A0AAW2V4V9"/>
<organism evidence="2">
    <name type="scientific">Sesamum radiatum</name>
    <name type="common">Black benniseed</name>
    <dbReference type="NCBI Taxonomy" id="300843"/>
    <lineage>
        <taxon>Eukaryota</taxon>
        <taxon>Viridiplantae</taxon>
        <taxon>Streptophyta</taxon>
        <taxon>Embryophyta</taxon>
        <taxon>Tracheophyta</taxon>
        <taxon>Spermatophyta</taxon>
        <taxon>Magnoliopsida</taxon>
        <taxon>eudicotyledons</taxon>
        <taxon>Gunneridae</taxon>
        <taxon>Pentapetalae</taxon>
        <taxon>asterids</taxon>
        <taxon>lamiids</taxon>
        <taxon>Lamiales</taxon>
        <taxon>Pedaliaceae</taxon>
        <taxon>Sesamum</taxon>
    </lineage>
</organism>
<gene>
    <name evidence="2" type="ORF">Sradi_1012800</name>
</gene>
<name>A0AAW2V4V9_SESRA</name>
<protein>
    <submittedName>
        <fullName evidence="2">Protein ASPARTIC PROTEASE IN GUARD CELL 1</fullName>
    </submittedName>
</protein>
<feature type="chain" id="PRO_5043632452" evidence="1">
    <location>
        <begin position="26"/>
        <end position="159"/>
    </location>
</feature>
<comment type="caution">
    <text evidence="2">The sequence shown here is derived from an EMBL/GenBank/DDBJ whole genome shotgun (WGS) entry which is preliminary data.</text>
</comment>
<accession>A0AAW2V4V9</accession>
<dbReference type="GO" id="GO:0006508">
    <property type="term" value="P:proteolysis"/>
    <property type="evidence" value="ECO:0007669"/>
    <property type="project" value="UniProtKB-KW"/>
</dbReference>